<comment type="subcellular location">
    <subcellularLocation>
        <location evidence="5">Golgi apparatus</location>
        <location evidence="5">Golgi stack membrane</location>
        <topology evidence="5">Single-pass type II membrane protein</topology>
    </subcellularLocation>
</comment>
<dbReference type="eggNOG" id="KOG2619">
    <property type="taxonomic scope" value="Eukaryota"/>
</dbReference>
<keyword evidence="3 5" id="KW-0328">Glycosyltransferase</keyword>
<keyword evidence="8" id="KW-1185">Reference proteome</keyword>
<comment type="pathway">
    <text evidence="1">Protein modification; protein glycosylation.</text>
</comment>
<dbReference type="Gene3D" id="3.40.50.11660">
    <property type="entry name" value="Glycosyl transferase family 10, C-terminal domain"/>
    <property type="match status" value="1"/>
</dbReference>
<dbReference type="Proteomes" id="UP000001593">
    <property type="component" value="Unassembled WGS sequence"/>
</dbReference>
<dbReference type="HOGENOM" id="CLU_1880623_0_0_1"/>
<dbReference type="UniPathway" id="UPA00378"/>
<dbReference type="Pfam" id="PF00852">
    <property type="entry name" value="Glyco_transf_10"/>
    <property type="match status" value="1"/>
</dbReference>
<dbReference type="PANTHER" id="PTHR11929">
    <property type="entry name" value="ALPHA- 1,3 -FUCOSYLTRANSFERASE"/>
    <property type="match status" value="1"/>
</dbReference>
<dbReference type="EMBL" id="DS469753">
    <property type="protein sequence ID" value="EDO33856.1"/>
    <property type="molecule type" value="Genomic_DNA"/>
</dbReference>
<feature type="domain" description="Fucosyltransferase C-terminal" evidence="6">
    <location>
        <begin position="1"/>
        <end position="133"/>
    </location>
</feature>
<dbReference type="GO" id="GO:0008417">
    <property type="term" value="F:fucosyltransferase activity"/>
    <property type="evidence" value="ECO:0007669"/>
    <property type="project" value="InterPro"/>
</dbReference>
<sequence length="136" mass="16195">RTEYMRQLMRYIQVDSYGACLRNKDGLIGLYGKRDNKYVFKQHKLILSRYYKFSLVFMNQDCDYFVDDRLYHSLTSGSVPVYMGSDKVDQFLPGNLKNSIIKVSDFKGPKELAEYLNYLMTNETAYNKYLEWKWKG</sequence>
<keyword evidence="5" id="KW-0333">Golgi apparatus</keyword>
<comment type="similarity">
    <text evidence="2 5">Belongs to the glycosyltransferase 10 family.</text>
</comment>
<dbReference type="InterPro" id="IPR038577">
    <property type="entry name" value="GT10-like_C_sf"/>
</dbReference>
<evidence type="ECO:0000313" key="8">
    <source>
        <dbReference type="Proteomes" id="UP000001593"/>
    </source>
</evidence>
<evidence type="ECO:0000256" key="5">
    <source>
        <dbReference type="RuleBase" id="RU003832"/>
    </source>
</evidence>
<proteinExistence type="inferred from homology"/>
<protein>
    <recommendedName>
        <fullName evidence="5">Fucosyltransferase</fullName>
        <ecNumber evidence="5">2.4.1.-</ecNumber>
    </recommendedName>
</protein>
<feature type="non-terminal residue" evidence="7">
    <location>
        <position position="136"/>
    </location>
</feature>
<dbReference type="InParanoid" id="A7SQZ1"/>
<dbReference type="SUPFAM" id="SSF53756">
    <property type="entry name" value="UDP-Glycosyltransferase/glycogen phosphorylase"/>
    <property type="match status" value="1"/>
</dbReference>
<dbReference type="OMA" id="WRSWIRV"/>
<evidence type="ECO:0000256" key="3">
    <source>
        <dbReference type="ARBA" id="ARBA00022676"/>
    </source>
</evidence>
<keyword evidence="5" id="KW-0472">Membrane</keyword>
<dbReference type="PhylomeDB" id="A7SQZ1"/>
<dbReference type="AlphaFoldDB" id="A7SQZ1"/>
<name>A7SQZ1_NEMVE</name>
<dbReference type="EC" id="2.4.1.-" evidence="5"/>
<dbReference type="GO" id="GO:0032580">
    <property type="term" value="C:Golgi cisterna membrane"/>
    <property type="evidence" value="ECO:0007669"/>
    <property type="project" value="UniProtKB-SubCell"/>
</dbReference>
<dbReference type="InterPro" id="IPR055270">
    <property type="entry name" value="Glyco_tran_10_C"/>
</dbReference>
<evidence type="ECO:0000256" key="4">
    <source>
        <dbReference type="ARBA" id="ARBA00022679"/>
    </source>
</evidence>
<evidence type="ECO:0000256" key="2">
    <source>
        <dbReference type="ARBA" id="ARBA00008919"/>
    </source>
</evidence>
<gene>
    <name evidence="7" type="ORF">NEMVEDRAFT_v1g55147</name>
</gene>
<evidence type="ECO:0000313" key="7">
    <source>
        <dbReference type="EMBL" id="EDO33856.1"/>
    </source>
</evidence>
<organism evidence="7 8">
    <name type="scientific">Nematostella vectensis</name>
    <name type="common">Starlet sea anemone</name>
    <dbReference type="NCBI Taxonomy" id="45351"/>
    <lineage>
        <taxon>Eukaryota</taxon>
        <taxon>Metazoa</taxon>
        <taxon>Cnidaria</taxon>
        <taxon>Anthozoa</taxon>
        <taxon>Hexacorallia</taxon>
        <taxon>Actiniaria</taxon>
        <taxon>Edwardsiidae</taxon>
        <taxon>Nematostella</taxon>
    </lineage>
</organism>
<dbReference type="InterPro" id="IPR001503">
    <property type="entry name" value="Glyco_trans_10"/>
</dbReference>
<evidence type="ECO:0000256" key="1">
    <source>
        <dbReference type="ARBA" id="ARBA00004922"/>
    </source>
</evidence>
<feature type="non-terminal residue" evidence="7">
    <location>
        <position position="1"/>
    </location>
</feature>
<keyword evidence="4 5" id="KW-0808">Transferase</keyword>
<evidence type="ECO:0000259" key="6">
    <source>
        <dbReference type="Pfam" id="PF00852"/>
    </source>
</evidence>
<keyword evidence="5" id="KW-0812">Transmembrane</keyword>
<dbReference type="PANTHER" id="PTHR11929:SF194">
    <property type="entry name" value="ALPHA-(1,3)-FUCOSYLTRANSFERASE 10"/>
    <property type="match status" value="1"/>
</dbReference>
<reference evidence="7 8" key="1">
    <citation type="journal article" date="2007" name="Science">
        <title>Sea anemone genome reveals ancestral eumetazoan gene repertoire and genomic organization.</title>
        <authorList>
            <person name="Putnam N.H."/>
            <person name="Srivastava M."/>
            <person name="Hellsten U."/>
            <person name="Dirks B."/>
            <person name="Chapman J."/>
            <person name="Salamov A."/>
            <person name="Terry A."/>
            <person name="Shapiro H."/>
            <person name="Lindquist E."/>
            <person name="Kapitonov V.V."/>
            <person name="Jurka J."/>
            <person name="Genikhovich G."/>
            <person name="Grigoriev I.V."/>
            <person name="Lucas S.M."/>
            <person name="Steele R.E."/>
            <person name="Finnerty J.R."/>
            <person name="Technau U."/>
            <person name="Martindale M.Q."/>
            <person name="Rokhsar D.S."/>
        </authorList>
    </citation>
    <scope>NUCLEOTIDE SEQUENCE [LARGE SCALE GENOMIC DNA]</scope>
    <source>
        <strain evidence="8">CH2 X CH6</strain>
    </source>
</reference>
<accession>A7SQZ1</accession>